<reference evidence="2" key="1">
    <citation type="submission" date="2018-05" db="EMBL/GenBank/DDBJ databases">
        <authorList>
            <person name="Lanie J.A."/>
            <person name="Ng W.-L."/>
            <person name="Kazmierczak K.M."/>
            <person name="Andrzejewski T.M."/>
            <person name="Davidsen T.M."/>
            <person name="Wayne K.J."/>
            <person name="Tettelin H."/>
            <person name="Glass J.I."/>
            <person name="Rusch D."/>
            <person name="Podicherti R."/>
            <person name="Tsui H.-C.T."/>
            <person name="Winkler M.E."/>
        </authorList>
    </citation>
    <scope>NUCLEOTIDE SEQUENCE</scope>
</reference>
<keyword evidence="1" id="KW-0812">Transmembrane</keyword>
<gene>
    <name evidence="2" type="ORF">METZ01_LOCUS175674</name>
</gene>
<accession>A0A382C9T8</accession>
<organism evidence="2">
    <name type="scientific">marine metagenome</name>
    <dbReference type="NCBI Taxonomy" id="408172"/>
    <lineage>
        <taxon>unclassified sequences</taxon>
        <taxon>metagenomes</taxon>
        <taxon>ecological metagenomes</taxon>
    </lineage>
</organism>
<sequence>MKRLHLQIVFVLIDMVYMIWQVTFGNGVRIGLTKTKSTVFCGAVLGTLVR</sequence>
<feature type="transmembrane region" description="Helical" evidence="1">
    <location>
        <begin position="6"/>
        <end position="28"/>
    </location>
</feature>
<evidence type="ECO:0000256" key="1">
    <source>
        <dbReference type="SAM" id="Phobius"/>
    </source>
</evidence>
<proteinExistence type="predicted"/>
<dbReference type="AlphaFoldDB" id="A0A382C9T8"/>
<name>A0A382C9T8_9ZZZZ</name>
<feature type="non-terminal residue" evidence="2">
    <location>
        <position position="50"/>
    </location>
</feature>
<evidence type="ECO:0000313" key="2">
    <source>
        <dbReference type="EMBL" id="SVB22820.1"/>
    </source>
</evidence>
<keyword evidence="1" id="KW-1133">Transmembrane helix</keyword>
<keyword evidence="1" id="KW-0472">Membrane</keyword>
<protein>
    <submittedName>
        <fullName evidence="2">Uncharacterized protein</fullName>
    </submittedName>
</protein>
<dbReference type="EMBL" id="UINC01033474">
    <property type="protein sequence ID" value="SVB22820.1"/>
    <property type="molecule type" value="Genomic_DNA"/>
</dbReference>